<name>A0ABS7XFF8_9GAMM</name>
<comment type="subcellular location">
    <subcellularLocation>
        <location evidence="3">Cytoplasm</location>
    </subcellularLocation>
</comment>
<dbReference type="Proteomes" id="UP000663814">
    <property type="component" value="Unassembled WGS sequence"/>
</dbReference>
<keyword evidence="15" id="KW-0961">Cell wall biogenesis/degradation</keyword>
<reference evidence="20 21" key="2">
    <citation type="submission" date="2021-08" db="EMBL/GenBank/DDBJ databases">
        <title>Rheinheimera aquimaris sp. nov., isolated from seawater of the East Sea in Korea.</title>
        <authorList>
            <person name="Kim K.H."/>
            <person name="Wenting R."/>
            <person name="Kim K.R."/>
            <person name="Jeon C.O."/>
        </authorList>
    </citation>
    <scope>NUCLEOTIDE SEQUENCE [LARGE SCALE GENOMIC DNA]</scope>
    <source>
        <strain evidence="20 21">MA-13</strain>
    </source>
</reference>
<keyword evidence="7" id="KW-0132">Cell division</keyword>
<evidence type="ECO:0000256" key="14">
    <source>
        <dbReference type="ARBA" id="ARBA00023306"/>
    </source>
</evidence>
<dbReference type="Pfam" id="PF01565">
    <property type="entry name" value="FAD_binding_4"/>
    <property type="match status" value="1"/>
</dbReference>
<dbReference type="NCBIfam" id="TIGR00179">
    <property type="entry name" value="murB"/>
    <property type="match status" value="1"/>
</dbReference>
<keyword evidence="9" id="KW-0274">FAD</keyword>
<comment type="pathway">
    <text evidence="4">Cell wall biogenesis; peptidoglycan biosynthesis.</text>
</comment>
<organism evidence="20 21">
    <name type="scientific">Rheinheimera maricola</name>
    <dbReference type="NCBI Taxonomy" id="2793282"/>
    <lineage>
        <taxon>Bacteria</taxon>
        <taxon>Pseudomonadati</taxon>
        <taxon>Pseudomonadota</taxon>
        <taxon>Gammaproteobacteria</taxon>
        <taxon>Chromatiales</taxon>
        <taxon>Chromatiaceae</taxon>
        <taxon>Rheinheimera</taxon>
    </lineage>
</organism>
<reference evidence="20 21" key="1">
    <citation type="submission" date="2020-12" db="EMBL/GenBank/DDBJ databases">
        <authorList>
            <person name="Ruan W."/>
            <person name="Khan S.A."/>
            <person name="Jeon C.O."/>
        </authorList>
    </citation>
    <scope>NUCLEOTIDE SEQUENCE [LARGE SCALE GENOMIC DNA]</scope>
    <source>
        <strain evidence="20 21">MA-13</strain>
    </source>
</reference>
<dbReference type="Gene3D" id="3.30.465.10">
    <property type="match status" value="1"/>
</dbReference>
<dbReference type="Gene3D" id="3.30.43.10">
    <property type="entry name" value="Uridine Diphospho-n-acetylenolpyruvylglucosamine Reductase, domain 2"/>
    <property type="match status" value="1"/>
</dbReference>
<keyword evidence="21" id="KW-1185">Reference proteome</keyword>
<dbReference type="PANTHER" id="PTHR21071:SF4">
    <property type="entry name" value="UDP-N-ACETYLENOLPYRUVOYLGLUCOSAMINE REDUCTASE"/>
    <property type="match status" value="1"/>
</dbReference>
<keyword evidence="18" id="KW-0472">Membrane</keyword>
<evidence type="ECO:0000259" key="19">
    <source>
        <dbReference type="PROSITE" id="PS51387"/>
    </source>
</evidence>
<keyword evidence="6" id="KW-0963">Cytoplasm</keyword>
<evidence type="ECO:0000256" key="17">
    <source>
        <dbReference type="NCBIfam" id="TIGR00179"/>
    </source>
</evidence>
<dbReference type="HAMAP" id="MF_00037">
    <property type="entry name" value="MurB"/>
    <property type="match status" value="1"/>
</dbReference>
<dbReference type="PROSITE" id="PS51387">
    <property type="entry name" value="FAD_PCMH"/>
    <property type="match status" value="1"/>
</dbReference>
<proteinExistence type="inferred from homology"/>
<evidence type="ECO:0000256" key="6">
    <source>
        <dbReference type="ARBA" id="ARBA00022490"/>
    </source>
</evidence>
<evidence type="ECO:0000256" key="13">
    <source>
        <dbReference type="ARBA" id="ARBA00023002"/>
    </source>
</evidence>
<keyword evidence="14" id="KW-0131">Cell cycle</keyword>
<sequence length="391" mass="42709">DEANDAPSNVVHRWKASPAGSSLSKQARLARVGLFALRFSNHIITMMAFALAGLIMRTLTNISAIPYSTFRFNAQLAAVTEFASVAELDIFHFDTTPVVLGEGSNTIFMQDLTAPVIRFVADSKMITELDAHHVLVHVEAGHNWHKLVSWAVEQQLWGIENLALIPGSVGAAPVQNIGAYGVELSDSCLYVDFYHWQQRKVQRIAAGRCRFGYRDSVFKHALAGKGVIVAVGFCLSRQPNPVLGYNGLDHLPANVAINSILDQVIVVRSSKLPDPAVLANCGSFFKNPVIALQHYTALKTKYADMPGFSQPDNTVKIPAAWLIEQQGFKGKHYGEVGCYKLQPLVIVNHGAGTAAQLEQLVTAVQQQVLSAYNIQLEVEVRMLNGAGQPVR</sequence>
<evidence type="ECO:0000256" key="18">
    <source>
        <dbReference type="SAM" id="Phobius"/>
    </source>
</evidence>
<evidence type="ECO:0000313" key="20">
    <source>
        <dbReference type="EMBL" id="MBZ9613859.1"/>
    </source>
</evidence>
<evidence type="ECO:0000256" key="2">
    <source>
        <dbReference type="ARBA" id="ARBA00003921"/>
    </source>
</evidence>
<evidence type="ECO:0000256" key="3">
    <source>
        <dbReference type="ARBA" id="ARBA00004496"/>
    </source>
</evidence>
<dbReference type="RefSeq" id="WP_224673585.1">
    <property type="nucleotide sequence ID" value="NZ_JAERPS020000013.1"/>
</dbReference>
<dbReference type="InterPro" id="IPR006094">
    <property type="entry name" value="Oxid_FAD_bind_N"/>
</dbReference>
<dbReference type="Pfam" id="PF02873">
    <property type="entry name" value="MurB_C"/>
    <property type="match status" value="1"/>
</dbReference>
<dbReference type="InterPro" id="IPR016166">
    <property type="entry name" value="FAD-bd_PCMH"/>
</dbReference>
<keyword evidence="13 20" id="KW-0560">Oxidoreductase</keyword>
<feature type="domain" description="FAD-binding PCMH-type" evidence="19">
    <location>
        <begin position="72"/>
        <end position="238"/>
    </location>
</feature>
<evidence type="ECO:0000256" key="7">
    <source>
        <dbReference type="ARBA" id="ARBA00022618"/>
    </source>
</evidence>
<feature type="transmembrane region" description="Helical" evidence="18">
    <location>
        <begin position="35"/>
        <end position="56"/>
    </location>
</feature>
<evidence type="ECO:0000256" key="16">
    <source>
        <dbReference type="ARBA" id="ARBA00048914"/>
    </source>
</evidence>
<keyword evidence="10" id="KW-0521">NADP</keyword>
<dbReference type="GO" id="GO:0008762">
    <property type="term" value="F:UDP-N-acetylmuramate dehydrogenase activity"/>
    <property type="evidence" value="ECO:0007669"/>
    <property type="project" value="UniProtKB-EC"/>
</dbReference>
<dbReference type="InterPro" id="IPR016169">
    <property type="entry name" value="FAD-bd_PCMH_sub2"/>
</dbReference>
<evidence type="ECO:0000256" key="8">
    <source>
        <dbReference type="ARBA" id="ARBA00022630"/>
    </source>
</evidence>
<dbReference type="InterPro" id="IPR016167">
    <property type="entry name" value="FAD-bd_PCMH_sub1"/>
</dbReference>
<keyword evidence="12" id="KW-0573">Peptidoglycan synthesis</keyword>
<keyword evidence="8" id="KW-0285">Flavoprotein</keyword>
<dbReference type="EC" id="1.3.1.98" evidence="17"/>
<comment type="function">
    <text evidence="2">Cell wall formation.</text>
</comment>
<dbReference type="EMBL" id="JAERPS020000013">
    <property type="protein sequence ID" value="MBZ9613859.1"/>
    <property type="molecule type" value="Genomic_DNA"/>
</dbReference>
<dbReference type="InterPro" id="IPR011601">
    <property type="entry name" value="MurB_C"/>
</dbReference>
<evidence type="ECO:0000256" key="15">
    <source>
        <dbReference type="ARBA" id="ARBA00023316"/>
    </source>
</evidence>
<evidence type="ECO:0000256" key="4">
    <source>
        <dbReference type="ARBA" id="ARBA00004752"/>
    </source>
</evidence>
<dbReference type="Gene3D" id="3.90.78.10">
    <property type="entry name" value="UDP-N-acetylenolpyruvoylglucosamine reductase, C-terminal domain"/>
    <property type="match status" value="1"/>
</dbReference>
<evidence type="ECO:0000256" key="1">
    <source>
        <dbReference type="ARBA" id="ARBA00001974"/>
    </source>
</evidence>
<evidence type="ECO:0000256" key="10">
    <source>
        <dbReference type="ARBA" id="ARBA00022857"/>
    </source>
</evidence>
<gene>
    <name evidence="20" type="primary">murB</name>
    <name evidence="20" type="ORF">I4W93_019890</name>
</gene>
<keyword evidence="18" id="KW-1133">Transmembrane helix</keyword>
<protein>
    <recommendedName>
        <fullName evidence="17">UDP-N-acetylmuramate dehydrogenase</fullName>
        <ecNumber evidence="17">1.3.1.98</ecNumber>
    </recommendedName>
</protein>
<feature type="non-terminal residue" evidence="20">
    <location>
        <position position="1"/>
    </location>
</feature>
<evidence type="ECO:0000256" key="9">
    <source>
        <dbReference type="ARBA" id="ARBA00022827"/>
    </source>
</evidence>
<evidence type="ECO:0000256" key="5">
    <source>
        <dbReference type="ARBA" id="ARBA00010485"/>
    </source>
</evidence>
<evidence type="ECO:0000256" key="11">
    <source>
        <dbReference type="ARBA" id="ARBA00022960"/>
    </source>
</evidence>
<keyword evidence="11" id="KW-0133">Cell shape</keyword>
<evidence type="ECO:0000313" key="21">
    <source>
        <dbReference type="Proteomes" id="UP000663814"/>
    </source>
</evidence>
<dbReference type="InterPro" id="IPR036635">
    <property type="entry name" value="MurB_C_sf"/>
</dbReference>
<accession>A0ABS7XFF8</accession>
<dbReference type="SUPFAM" id="SSF56194">
    <property type="entry name" value="Uridine diphospho-N-Acetylenolpyruvylglucosamine reductase, MurB, C-terminal domain"/>
    <property type="match status" value="1"/>
</dbReference>
<dbReference type="NCBIfam" id="NF000755">
    <property type="entry name" value="PRK00046.1"/>
    <property type="match status" value="1"/>
</dbReference>
<dbReference type="SUPFAM" id="SSF56176">
    <property type="entry name" value="FAD-binding/transporter-associated domain-like"/>
    <property type="match status" value="1"/>
</dbReference>
<evidence type="ECO:0000256" key="12">
    <source>
        <dbReference type="ARBA" id="ARBA00022984"/>
    </source>
</evidence>
<dbReference type="InterPro" id="IPR003170">
    <property type="entry name" value="MurB"/>
</dbReference>
<dbReference type="PANTHER" id="PTHR21071">
    <property type="entry name" value="UDP-N-ACETYLENOLPYRUVOYLGLUCOSAMINE REDUCTASE"/>
    <property type="match status" value="1"/>
</dbReference>
<comment type="cofactor">
    <cofactor evidence="1">
        <name>FAD</name>
        <dbReference type="ChEBI" id="CHEBI:57692"/>
    </cofactor>
</comment>
<comment type="caution">
    <text evidence="20">The sequence shown here is derived from an EMBL/GenBank/DDBJ whole genome shotgun (WGS) entry which is preliminary data.</text>
</comment>
<comment type="similarity">
    <text evidence="5">Belongs to the MurB family.</text>
</comment>
<dbReference type="InterPro" id="IPR036318">
    <property type="entry name" value="FAD-bd_PCMH-like_sf"/>
</dbReference>
<comment type="catalytic activity">
    <reaction evidence="16">
        <text>UDP-N-acetyl-alpha-D-muramate + NADP(+) = UDP-N-acetyl-3-O-(1-carboxyvinyl)-alpha-D-glucosamine + NADPH + H(+)</text>
        <dbReference type="Rhea" id="RHEA:12248"/>
        <dbReference type="ChEBI" id="CHEBI:15378"/>
        <dbReference type="ChEBI" id="CHEBI:57783"/>
        <dbReference type="ChEBI" id="CHEBI:58349"/>
        <dbReference type="ChEBI" id="CHEBI:68483"/>
        <dbReference type="ChEBI" id="CHEBI:70757"/>
        <dbReference type="EC" id="1.3.1.98"/>
    </reaction>
</comment>
<keyword evidence="18" id="KW-0812">Transmembrane</keyword>